<dbReference type="HOGENOM" id="CLU_2841719_0_0_6"/>
<evidence type="ECO:0000313" key="1">
    <source>
        <dbReference type="EMBL" id="EHM53011.1"/>
    </source>
</evidence>
<evidence type="ECO:0000313" key="2">
    <source>
        <dbReference type="Proteomes" id="UP000004750"/>
    </source>
</evidence>
<accession>G9ZGY7</accession>
<comment type="caution">
    <text evidence="1">The sequence shown here is derived from an EMBL/GenBank/DDBJ whole genome shotgun (WGS) entry which is preliminary data.</text>
</comment>
<proteinExistence type="predicted"/>
<dbReference type="Proteomes" id="UP000004750">
    <property type="component" value="Unassembled WGS sequence"/>
</dbReference>
<dbReference type="STRING" id="797473.HMPREF9080_02044"/>
<gene>
    <name evidence="1" type="ORF">HMPREF9080_02044</name>
</gene>
<sequence>MLNLCWPQTPCLSRLGKDTFVKILSCFNRLWFLNITMIPQTFPMFLYQRNIYKNEENYVVDVVCS</sequence>
<protein>
    <submittedName>
        <fullName evidence="1">Uncharacterized protein</fullName>
    </submittedName>
</protein>
<organism evidence="1 2">
    <name type="scientific">Cardiobacterium valvarum F0432</name>
    <dbReference type="NCBI Taxonomy" id="797473"/>
    <lineage>
        <taxon>Bacteria</taxon>
        <taxon>Pseudomonadati</taxon>
        <taxon>Pseudomonadota</taxon>
        <taxon>Gammaproteobacteria</taxon>
        <taxon>Cardiobacteriales</taxon>
        <taxon>Cardiobacteriaceae</taxon>
        <taxon>Cardiobacterium</taxon>
    </lineage>
</organism>
<reference evidence="1 2" key="1">
    <citation type="submission" date="2011-08" db="EMBL/GenBank/DDBJ databases">
        <authorList>
            <person name="Weinstock G."/>
            <person name="Sodergren E."/>
            <person name="Clifton S."/>
            <person name="Fulton L."/>
            <person name="Fulton B."/>
            <person name="Courtney L."/>
            <person name="Fronick C."/>
            <person name="Harrison M."/>
            <person name="Strong C."/>
            <person name="Farmer C."/>
            <person name="Delahaunty K."/>
            <person name="Markovic C."/>
            <person name="Hall O."/>
            <person name="Minx P."/>
            <person name="Tomlinson C."/>
            <person name="Mitreva M."/>
            <person name="Hou S."/>
            <person name="Chen J."/>
            <person name="Wollam A."/>
            <person name="Pepin K.H."/>
            <person name="Johnson M."/>
            <person name="Bhonagiri V."/>
            <person name="Zhang X."/>
            <person name="Suruliraj S."/>
            <person name="Warren W."/>
            <person name="Chinwalla A."/>
            <person name="Mardis E.R."/>
            <person name="Wilson R.K."/>
        </authorList>
    </citation>
    <scope>NUCLEOTIDE SEQUENCE [LARGE SCALE GENOMIC DNA]</scope>
    <source>
        <strain evidence="1 2">F0432</strain>
    </source>
</reference>
<dbReference type="AlphaFoldDB" id="G9ZGY7"/>
<dbReference type="EMBL" id="AGCM01000115">
    <property type="protein sequence ID" value="EHM53011.1"/>
    <property type="molecule type" value="Genomic_DNA"/>
</dbReference>
<name>G9ZGY7_9GAMM</name>